<reference evidence="2 3" key="1">
    <citation type="submission" date="2018-07" db="EMBL/GenBank/DDBJ databases">
        <title>Complete genome sequencing of Ornithinimicrobium sp. AMA3305.</title>
        <authorList>
            <person name="Bae J.-W."/>
        </authorList>
    </citation>
    <scope>NUCLEOTIDE SEQUENCE [LARGE SCALE GENOMIC DNA]</scope>
    <source>
        <strain evidence="2 3">AMA3305</strain>
    </source>
</reference>
<dbReference type="InterPro" id="IPR007922">
    <property type="entry name" value="DciA-like"/>
</dbReference>
<feature type="compositionally biased region" description="Low complexity" evidence="1">
    <location>
        <begin position="1"/>
        <end position="25"/>
    </location>
</feature>
<feature type="compositionally biased region" description="Basic and acidic residues" evidence="1">
    <location>
        <begin position="74"/>
        <end position="83"/>
    </location>
</feature>
<accession>A0A345NP23</accession>
<keyword evidence="3" id="KW-1185">Reference proteome</keyword>
<feature type="region of interest" description="Disordered" evidence="1">
    <location>
        <begin position="1"/>
        <end position="83"/>
    </location>
</feature>
<dbReference type="EMBL" id="CP031229">
    <property type="protein sequence ID" value="AXH96781.1"/>
    <property type="molecule type" value="Genomic_DNA"/>
</dbReference>
<dbReference type="Pfam" id="PF05258">
    <property type="entry name" value="DciA"/>
    <property type="match status" value="1"/>
</dbReference>
<feature type="compositionally biased region" description="Basic and acidic residues" evidence="1">
    <location>
        <begin position="28"/>
        <end position="43"/>
    </location>
</feature>
<dbReference type="RefSeq" id="WP_114928602.1">
    <property type="nucleotide sequence ID" value="NZ_CP031229.1"/>
</dbReference>
<organism evidence="2 3">
    <name type="scientific">Ornithinimicrobium avium</name>
    <dbReference type="NCBI Taxonomy" id="2283195"/>
    <lineage>
        <taxon>Bacteria</taxon>
        <taxon>Bacillati</taxon>
        <taxon>Actinomycetota</taxon>
        <taxon>Actinomycetes</taxon>
        <taxon>Micrococcales</taxon>
        <taxon>Ornithinimicrobiaceae</taxon>
        <taxon>Ornithinimicrobium</taxon>
    </lineage>
</organism>
<feature type="compositionally biased region" description="Basic residues" evidence="1">
    <location>
        <begin position="44"/>
        <end position="53"/>
    </location>
</feature>
<dbReference type="OrthoDB" id="5516926at2"/>
<dbReference type="Proteomes" id="UP000253790">
    <property type="component" value="Chromosome"/>
</dbReference>
<protein>
    <submittedName>
        <fullName evidence="2">DUF721 domain-containing protein</fullName>
    </submittedName>
</protein>
<gene>
    <name evidence="2" type="ORF">DV701_12205</name>
</gene>
<evidence type="ECO:0000256" key="1">
    <source>
        <dbReference type="SAM" id="MobiDB-lite"/>
    </source>
</evidence>
<sequence>MNGQPPDVPAAGAADPAPQVPQPGAEGTKAELDPLHAAHDALARARRNARAKGLRPGSPAGAGRRRAAGQAPPKEGDKRDPHPVGAEIERLVASRGWDADVQVGSVVGRWPQIVGAQVAANVEVVAFESTVLTVRAVSTAWATQMRLLLSSVLARIETEVGAGVVTEIVVRGPGGPSWRKGPLSAGGRGPRDTYG</sequence>
<proteinExistence type="predicted"/>
<feature type="compositionally biased region" description="Low complexity" evidence="1">
    <location>
        <begin position="54"/>
        <end position="73"/>
    </location>
</feature>
<dbReference type="KEGG" id="orn:DV701_12205"/>
<dbReference type="AlphaFoldDB" id="A0A345NP23"/>
<feature type="region of interest" description="Disordered" evidence="1">
    <location>
        <begin position="176"/>
        <end position="195"/>
    </location>
</feature>
<evidence type="ECO:0000313" key="2">
    <source>
        <dbReference type="EMBL" id="AXH96781.1"/>
    </source>
</evidence>
<evidence type="ECO:0000313" key="3">
    <source>
        <dbReference type="Proteomes" id="UP000253790"/>
    </source>
</evidence>
<dbReference type="PANTHER" id="PTHR36456">
    <property type="entry name" value="UPF0232 PROTEIN SCO3875"/>
    <property type="match status" value="1"/>
</dbReference>
<name>A0A345NP23_9MICO</name>
<dbReference type="PANTHER" id="PTHR36456:SF1">
    <property type="entry name" value="UPF0232 PROTEIN SCO3875"/>
    <property type="match status" value="1"/>
</dbReference>